<dbReference type="PANTHER" id="PTHR43668:SF2">
    <property type="entry name" value="ALLANTOINASE"/>
    <property type="match status" value="1"/>
</dbReference>
<dbReference type="InterPro" id="IPR017593">
    <property type="entry name" value="Allantoinase"/>
</dbReference>
<dbReference type="EMBL" id="KV745008">
    <property type="protein sequence ID" value="OCK79387.1"/>
    <property type="molecule type" value="Genomic_DNA"/>
</dbReference>
<dbReference type="GO" id="GO:0006145">
    <property type="term" value="P:purine nucleobase catabolic process"/>
    <property type="evidence" value="ECO:0007669"/>
    <property type="project" value="TreeGrafter"/>
</dbReference>
<feature type="compositionally biased region" description="Polar residues" evidence="10">
    <location>
        <begin position="12"/>
        <end position="22"/>
    </location>
</feature>
<name>A0A8E2E8L6_9PEZI</name>
<evidence type="ECO:0000256" key="7">
    <source>
        <dbReference type="ARBA" id="ARBA00022723"/>
    </source>
</evidence>
<dbReference type="Proteomes" id="UP000250266">
    <property type="component" value="Unassembled WGS sequence"/>
</dbReference>
<dbReference type="GO" id="GO:0000256">
    <property type="term" value="P:allantoin catabolic process"/>
    <property type="evidence" value="ECO:0007669"/>
    <property type="project" value="UniProtKB-UniPathway"/>
</dbReference>
<reference evidence="12 13" key="1">
    <citation type="journal article" date="2016" name="Nat. Commun.">
        <title>Ectomycorrhizal ecology is imprinted in the genome of the dominant symbiotic fungus Cenococcum geophilum.</title>
        <authorList>
            <consortium name="DOE Joint Genome Institute"/>
            <person name="Peter M."/>
            <person name="Kohler A."/>
            <person name="Ohm R.A."/>
            <person name="Kuo A."/>
            <person name="Krutzmann J."/>
            <person name="Morin E."/>
            <person name="Arend M."/>
            <person name="Barry K.W."/>
            <person name="Binder M."/>
            <person name="Choi C."/>
            <person name="Clum A."/>
            <person name="Copeland A."/>
            <person name="Grisel N."/>
            <person name="Haridas S."/>
            <person name="Kipfer T."/>
            <person name="LaButti K."/>
            <person name="Lindquist E."/>
            <person name="Lipzen A."/>
            <person name="Maire R."/>
            <person name="Meier B."/>
            <person name="Mihaltcheva S."/>
            <person name="Molinier V."/>
            <person name="Murat C."/>
            <person name="Poggeler S."/>
            <person name="Quandt C.A."/>
            <person name="Sperisen C."/>
            <person name="Tritt A."/>
            <person name="Tisserant E."/>
            <person name="Crous P.W."/>
            <person name="Henrissat B."/>
            <person name="Nehls U."/>
            <person name="Egli S."/>
            <person name="Spatafora J.W."/>
            <person name="Grigoriev I.V."/>
            <person name="Martin F.M."/>
        </authorList>
    </citation>
    <scope>NUCLEOTIDE SEQUENCE [LARGE SCALE GENOMIC DNA]</scope>
    <source>
        <strain evidence="12 13">CBS 459.81</strain>
    </source>
</reference>
<dbReference type="OrthoDB" id="10258955at2759"/>
<dbReference type="InterPro" id="IPR032466">
    <property type="entry name" value="Metal_Hydrolase"/>
</dbReference>
<dbReference type="EC" id="3.5.2.5" evidence="6"/>
<accession>A0A8E2E8L6</accession>
<comment type="subunit">
    <text evidence="5">Homotetramer.</text>
</comment>
<dbReference type="UniPathway" id="UPA00395">
    <property type="reaction ID" value="UER00653"/>
</dbReference>
<keyword evidence="7" id="KW-0479">Metal-binding</keyword>
<evidence type="ECO:0000256" key="10">
    <source>
        <dbReference type="SAM" id="MobiDB-lite"/>
    </source>
</evidence>
<dbReference type="FunFam" id="3.20.20.140:FF:000032">
    <property type="entry name" value="Allantoinase Dal1"/>
    <property type="match status" value="1"/>
</dbReference>
<dbReference type="Pfam" id="PF01979">
    <property type="entry name" value="Amidohydro_1"/>
    <property type="match status" value="1"/>
</dbReference>
<dbReference type="SUPFAM" id="SSF51556">
    <property type="entry name" value="Metallo-dependent hydrolases"/>
    <property type="match status" value="1"/>
</dbReference>
<comment type="pathway">
    <text evidence="3">Nitrogen metabolism; (S)-allantoin degradation; allantoate from (S)-allantoin: step 1/1.</text>
</comment>
<evidence type="ECO:0000313" key="12">
    <source>
        <dbReference type="EMBL" id="OCK79387.1"/>
    </source>
</evidence>
<evidence type="ECO:0000256" key="1">
    <source>
        <dbReference type="ARBA" id="ARBA00001756"/>
    </source>
</evidence>
<keyword evidence="9" id="KW-0862">Zinc</keyword>
<comment type="catalytic activity">
    <reaction evidence="1">
        <text>(S)-allantoin + H2O = allantoate + H(+)</text>
        <dbReference type="Rhea" id="RHEA:17029"/>
        <dbReference type="ChEBI" id="CHEBI:15377"/>
        <dbReference type="ChEBI" id="CHEBI:15378"/>
        <dbReference type="ChEBI" id="CHEBI:15678"/>
        <dbReference type="ChEBI" id="CHEBI:17536"/>
        <dbReference type="EC" id="3.5.2.5"/>
    </reaction>
</comment>
<sequence>MAPHAITPRPSSPTTLHTPSQQPITVLASSRAVVSGRLTEATIVISTSTGKITSIFHSVLPSTYFPPGTPYKDYSPLILLPGLVDAHVHLNEPGRTEWEGFWTGTRAAAFGGVTTVVDMPLNAIPPTTTVQGLKEKVAAAQGQCWVDVGFYGGVVPGNSGELKGLVQEGVRGFKGFLIDSGVDEFPAVSSSDIALAMSELKDSSTTLMFHAEMIPPITASVGDDVQHSHPPLAPSGPLNLYSTFLDSRPPSFETYAIAEILSLAHLAPNLPLHIVHLSAVEAIPMLREARAKGVNVTAETCFHYLSLEAEQVREGDTRHKCCPPIRERKNRDGLWDELVQDEGLGVIQTVVSDHSPCTPNLKLLPSELVGKKDAQNEPEAEAEKGDFFAAWGGISSVGLGLSILWTEGTKRYPGFSVEEVVRWCCKNTAKQVGLERVKGDLGVGFDGDVVVFDDEGNFVVEHSTMLFRNKCSPYENKTLKGVVRETWLRGQKVFDRENGFAEKMGPTGGLLLEPRKARA</sequence>
<evidence type="ECO:0000313" key="13">
    <source>
        <dbReference type="Proteomes" id="UP000250266"/>
    </source>
</evidence>
<evidence type="ECO:0000256" key="9">
    <source>
        <dbReference type="ARBA" id="ARBA00022833"/>
    </source>
</evidence>
<dbReference type="GO" id="GO:0004038">
    <property type="term" value="F:allantoinase activity"/>
    <property type="evidence" value="ECO:0007669"/>
    <property type="project" value="UniProtKB-EC"/>
</dbReference>
<dbReference type="SUPFAM" id="SSF51338">
    <property type="entry name" value="Composite domain of metallo-dependent hydrolases"/>
    <property type="match status" value="1"/>
</dbReference>
<evidence type="ECO:0000256" key="4">
    <source>
        <dbReference type="ARBA" id="ARBA00010368"/>
    </source>
</evidence>
<organism evidence="12 13">
    <name type="scientific">Lepidopterella palustris CBS 459.81</name>
    <dbReference type="NCBI Taxonomy" id="1314670"/>
    <lineage>
        <taxon>Eukaryota</taxon>
        <taxon>Fungi</taxon>
        <taxon>Dikarya</taxon>
        <taxon>Ascomycota</taxon>
        <taxon>Pezizomycotina</taxon>
        <taxon>Dothideomycetes</taxon>
        <taxon>Pleosporomycetidae</taxon>
        <taxon>Mytilinidiales</taxon>
        <taxon>Argynnaceae</taxon>
        <taxon>Lepidopterella</taxon>
    </lineage>
</organism>
<dbReference type="InterPro" id="IPR011059">
    <property type="entry name" value="Metal-dep_hydrolase_composite"/>
</dbReference>
<comment type="cofactor">
    <cofactor evidence="2">
        <name>Zn(2+)</name>
        <dbReference type="ChEBI" id="CHEBI:29105"/>
    </cofactor>
</comment>
<comment type="similarity">
    <text evidence="4">Belongs to the metallo-dependent hydrolases superfamily. Allantoinase family.</text>
</comment>
<dbReference type="AlphaFoldDB" id="A0A8E2E8L6"/>
<feature type="domain" description="Amidohydrolase-related" evidence="11">
    <location>
        <begin position="78"/>
        <end position="491"/>
    </location>
</feature>
<keyword evidence="8" id="KW-0378">Hydrolase</keyword>
<dbReference type="GO" id="GO:0008270">
    <property type="term" value="F:zinc ion binding"/>
    <property type="evidence" value="ECO:0007669"/>
    <property type="project" value="InterPro"/>
</dbReference>
<proteinExistence type="inferred from homology"/>
<dbReference type="InterPro" id="IPR002195">
    <property type="entry name" value="Dihydroorotase_CS"/>
</dbReference>
<gene>
    <name evidence="12" type="ORF">K432DRAFT_383091</name>
</gene>
<dbReference type="PROSITE" id="PS00482">
    <property type="entry name" value="DIHYDROOROTASE_1"/>
    <property type="match status" value="1"/>
</dbReference>
<evidence type="ECO:0000256" key="6">
    <source>
        <dbReference type="ARBA" id="ARBA00012863"/>
    </source>
</evidence>
<keyword evidence="13" id="KW-1185">Reference proteome</keyword>
<evidence type="ECO:0000256" key="8">
    <source>
        <dbReference type="ARBA" id="ARBA00022801"/>
    </source>
</evidence>
<dbReference type="NCBIfam" id="TIGR03178">
    <property type="entry name" value="allantoinase"/>
    <property type="match status" value="1"/>
</dbReference>
<evidence type="ECO:0000256" key="5">
    <source>
        <dbReference type="ARBA" id="ARBA00011881"/>
    </source>
</evidence>
<protein>
    <recommendedName>
        <fullName evidence="6">allantoinase</fullName>
        <ecNumber evidence="6">3.5.2.5</ecNumber>
    </recommendedName>
</protein>
<dbReference type="InterPro" id="IPR050138">
    <property type="entry name" value="DHOase/Allantoinase_Hydrolase"/>
</dbReference>
<dbReference type="InterPro" id="IPR006680">
    <property type="entry name" value="Amidohydro-rel"/>
</dbReference>
<dbReference type="PANTHER" id="PTHR43668">
    <property type="entry name" value="ALLANTOINASE"/>
    <property type="match status" value="1"/>
</dbReference>
<dbReference type="GO" id="GO:0005737">
    <property type="term" value="C:cytoplasm"/>
    <property type="evidence" value="ECO:0007669"/>
    <property type="project" value="TreeGrafter"/>
</dbReference>
<feature type="region of interest" description="Disordered" evidence="10">
    <location>
        <begin position="1"/>
        <end position="22"/>
    </location>
</feature>
<dbReference type="GO" id="GO:0050897">
    <property type="term" value="F:cobalt ion binding"/>
    <property type="evidence" value="ECO:0007669"/>
    <property type="project" value="InterPro"/>
</dbReference>
<dbReference type="Gene3D" id="3.20.20.140">
    <property type="entry name" value="Metal-dependent hydrolases"/>
    <property type="match status" value="1"/>
</dbReference>
<evidence type="ECO:0000259" key="11">
    <source>
        <dbReference type="Pfam" id="PF01979"/>
    </source>
</evidence>
<evidence type="ECO:0000256" key="2">
    <source>
        <dbReference type="ARBA" id="ARBA00001947"/>
    </source>
</evidence>
<evidence type="ECO:0000256" key="3">
    <source>
        <dbReference type="ARBA" id="ARBA00004968"/>
    </source>
</evidence>